<evidence type="ECO:0000259" key="4">
    <source>
        <dbReference type="Pfam" id="PF01656"/>
    </source>
</evidence>
<dbReference type="PANTHER" id="PTHR43384:SF4">
    <property type="entry name" value="CELLULOSE BIOSYNTHESIS PROTEIN BCSQ-RELATED"/>
    <property type="match status" value="1"/>
</dbReference>
<name>A0A3N5AE64_9THEO</name>
<dbReference type="GO" id="GO:0009898">
    <property type="term" value="C:cytoplasmic side of plasma membrane"/>
    <property type="evidence" value="ECO:0007669"/>
    <property type="project" value="TreeGrafter"/>
</dbReference>
<dbReference type="PIRSF" id="PIRSF003092">
    <property type="entry name" value="MinD"/>
    <property type="match status" value="1"/>
</dbReference>
<dbReference type="GO" id="GO:0005524">
    <property type="term" value="F:ATP binding"/>
    <property type="evidence" value="ECO:0007669"/>
    <property type="project" value="UniProtKB-KW"/>
</dbReference>
<evidence type="ECO:0000256" key="1">
    <source>
        <dbReference type="ARBA" id="ARBA00022741"/>
    </source>
</evidence>
<dbReference type="GO" id="GO:0051782">
    <property type="term" value="P:negative regulation of cell division"/>
    <property type="evidence" value="ECO:0007669"/>
    <property type="project" value="TreeGrafter"/>
</dbReference>
<keyword evidence="5" id="KW-0966">Cell projection</keyword>
<dbReference type="InterPro" id="IPR050625">
    <property type="entry name" value="ParA/MinD_ATPase"/>
</dbReference>
<keyword evidence="1 3" id="KW-0547">Nucleotide-binding</keyword>
<dbReference type="AlphaFoldDB" id="A0A3N5AE64"/>
<keyword evidence="2 3" id="KW-0067">ATP-binding</keyword>
<feature type="domain" description="CobQ/CobB/MinD/ParA nucleotide binding" evidence="4">
    <location>
        <begin position="30"/>
        <end position="246"/>
    </location>
</feature>
<dbReference type="PANTHER" id="PTHR43384">
    <property type="entry name" value="SEPTUM SITE-DETERMINING PROTEIN MIND HOMOLOG, CHLOROPLASTIC-RELATED"/>
    <property type="match status" value="1"/>
</dbReference>
<reference evidence="5 6" key="1">
    <citation type="submission" date="2018-11" db="EMBL/GenBank/DDBJ databases">
        <title>Genomic Encyclopedia of Type Strains, Phase IV (KMG-IV): sequencing the most valuable type-strain genomes for metagenomic binning, comparative biology and taxonomic classification.</title>
        <authorList>
            <person name="Goeker M."/>
        </authorList>
    </citation>
    <scope>NUCLEOTIDE SEQUENCE [LARGE SCALE GENOMIC DNA]</scope>
    <source>
        <strain evidence="5 6">DSM 102936</strain>
    </source>
</reference>
<comment type="caution">
    <text evidence="5">The sequence shown here is derived from an EMBL/GenBank/DDBJ whole genome shotgun (WGS) entry which is preliminary data.</text>
</comment>
<accession>A0A3N5AE64</accession>
<evidence type="ECO:0000256" key="3">
    <source>
        <dbReference type="PIRSR" id="PIRSR003092-1"/>
    </source>
</evidence>
<dbReference type="GO" id="GO:0005829">
    <property type="term" value="C:cytosol"/>
    <property type="evidence" value="ECO:0007669"/>
    <property type="project" value="TreeGrafter"/>
</dbReference>
<dbReference type="Proteomes" id="UP000282654">
    <property type="component" value="Unassembled WGS sequence"/>
</dbReference>
<gene>
    <name evidence="5" type="ORF">EDD75_2049</name>
</gene>
<dbReference type="SUPFAM" id="SSF52540">
    <property type="entry name" value="P-loop containing nucleoside triphosphate hydrolases"/>
    <property type="match status" value="1"/>
</dbReference>
<dbReference type="OrthoDB" id="9816297at2"/>
<feature type="binding site" evidence="3">
    <location>
        <begin position="36"/>
        <end position="43"/>
    </location>
    <ligand>
        <name>ATP</name>
        <dbReference type="ChEBI" id="CHEBI:30616"/>
    </ligand>
</feature>
<evidence type="ECO:0000313" key="6">
    <source>
        <dbReference type="Proteomes" id="UP000282654"/>
    </source>
</evidence>
<proteinExistence type="predicted"/>
<protein>
    <submittedName>
        <fullName evidence="5">Flagellar biosynthesis protein FlhG</fullName>
    </submittedName>
</protein>
<keyword evidence="6" id="KW-1185">Reference proteome</keyword>
<dbReference type="GO" id="GO:0016887">
    <property type="term" value="F:ATP hydrolysis activity"/>
    <property type="evidence" value="ECO:0007669"/>
    <property type="project" value="TreeGrafter"/>
</dbReference>
<dbReference type="EMBL" id="RKRE01000003">
    <property type="protein sequence ID" value="RPF42934.1"/>
    <property type="molecule type" value="Genomic_DNA"/>
</dbReference>
<keyword evidence="5" id="KW-0969">Cilium</keyword>
<dbReference type="RefSeq" id="WP_123931665.1">
    <property type="nucleotide sequence ID" value="NZ_RKRE01000003.1"/>
</dbReference>
<evidence type="ECO:0000313" key="5">
    <source>
        <dbReference type="EMBL" id="RPF42934.1"/>
    </source>
</evidence>
<keyword evidence="5" id="KW-0282">Flagellum</keyword>
<evidence type="ECO:0000256" key="2">
    <source>
        <dbReference type="ARBA" id="ARBA00022840"/>
    </source>
</evidence>
<dbReference type="Pfam" id="PF01656">
    <property type="entry name" value="CbiA"/>
    <property type="match status" value="1"/>
</dbReference>
<dbReference type="Gene3D" id="3.40.50.300">
    <property type="entry name" value="P-loop containing nucleotide triphosphate hydrolases"/>
    <property type="match status" value="1"/>
</dbReference>
<dbReference type="InterPro" id="IPR025501">
    <property type="entry name" value="MinD_FleN"/>
</dbReference>
<organism evidence="5 6">
    <name type="scientific">Thermodesulfitimonas autotrophica</name>
    <dbReference type="NCBI Taxonomy" id="1894989"/>
    <lineage>
        <taxon>Bacteria</taxon>
        <taxon>Bacillati</taxon>
        <taxon>Bacillota</taxon>
        <taxon>Clostridia</taxon>
        <taxon>Thermoanaerobacterales</taxon>
        <taxon>Thermoanaerobacteraceae</taxon>
        <taxon>Thermodesulfitimonas</taxon>
    </lineage>
</organism>
<dbReference type="InterPro" id="IPR027417">
    <property type="entry name" value="P-loop_NTPase"/>
</dbReference>
<dbReference type="InterPro" id="IPR033875">
    <property type="entry name" value="FlhG"/>
</dbReference>
<dbReference type="InterPro" id="IPR002586">
    <property type="entry name" value="CobQ/CobB/MinD/ParA_Nub-bd_dom"/>
</dbReference>
<dbReference type="CDD" id="cd02038">
    <property type="entry name" value="FlhG-like"/>
    <property type="match status" value="1"/>
</dbReference>
<sequence length="290" mass="31689">MLDQAHKLRTLVNDLPPAVPRRRETGPRIITVTSGKGGVGKTSLVVNLGLVLARWGRRVLLFDGDLGLANIEVLLGLTPTYTLYEFLYGNKSIEEILCTGPYGLQVISGGSGMQELANLDSIQRQRLLDLLPYLRTRTDFVLVDTGAGISRNVLGFVAAAEEVVVVITPEPTSLTDAYGLIKVLARFKVHAEARLVVNRARSEKEAHQAAQRLQTVCSKFLGFNLSYLGEILEDAVVGQAVKEQRPLVLSQPYSVAAKSIGRIARCLVDGKEPTPKAAERFLDRLLKLFG</sequence>